<organism evidence="1 2">
    <name type="scientific">Neobacillus massiliamazoniensis</name>
    <dbReference type="NCBI Taxonomy" id="1499688"/>
    <lineage>
        <taxon>Bacteria</taxon>
        <taxon>Bacillati</taxon>
        <taxon>Bacillota</taxon>
        <taxon>Bacilli</taxon>
        <taxon>Bacillales</taxon>
        <taxon>Bacillaceae</taxon>
        <taxon>Neobacillus</taxon>
    </lineage>
</organism>
<dbReference type="GO" id="GO:0016829">
    <property type="term" value="F:lyase activity"/>
    <property type="evidence" value="ECO:0007669"/>
    <property type="project" value="UniProtKB-KW"/>
</dbReference>
<keyword evidence="1" id="KW-0456">Lyase</keyword>
<protein>
    <submittedName>
        <fullName evidence="1">Phosphonate C-P lyase system protein PhnG</fullName>
    </submittedName>
</protein>
<dbReference type="OrthoDB" id="3182891at2"/>
<dbReference type="NCBIfam" id="TIGR03293">
    <property type="entry name" value="PhnG_redo"/>
    <property type="match status" value="1"/>
</dbReference>
<dbReference type="RefSeq" id="WP_090634002.1">
    <property type="nucleotide sequence ID" value="NZ_CVRB01000002.1"/>
</dbReference>
<accession>A0A0U1NW01</accession>
<evidence type="ECO:0000313" key="2">
    <source>
        <dbReference type="Proteomes" id="UP000199087"/>
    </source>
</evidence>
<dbReference type="EMBL" id="CVRB01000002">
    <property type="protein sequence ID" value="CRK82206.1"/>
    <property type="molecule type" value="Genomic_DNA"/>
</dbReference>
<dbReference type="STRING" id="1499688.BN000_02127"/>
<dbReference type="AlphaFoldDB" id="A0A0U1NW01"/>
<keyword evidence="2" id="KW-1185">Reference proteome</keyword>
<proteinExistence type="predicted"/>
<evidence type="ECO:0000313" key="1">
    <source>
        <dbReference type="EMBL" id="CRK82206.1"/>
    </source>
</evidence>
<sequence length="141" mass="15850">MRRKRRTEILINGSKKLAAAMAKEILDTYEATAIEDPNDGLVMVKVRESAKKSLFYLGEVFVTECKVLINGSLGIGIVAGHEKELAYHLAVIDAAYKAGLKETEGWEKLLLEEDRMIKKEKSARMNQVLKTKVSFETMDTE</sequence>
<dbReference type="InterPro" id="IPR009609">
    <property type="entry name" value="Phosphonate_metab_PhnG"/>
</dbReference>
<reference evidence="2" key="1">
    <citation type="submission" date="2015-05" db="EMBL/GenBank/DDBJ databases">
        <authorList>
            <person name="Urmite Genomes"/>
        </authorList>
    </citation>
    <scope>NUCLEOTIDE SEQUENCE [LARGE SCALE GENOMIC DNA]</scope>
    <source>
        <strain evidence="2">LF1</strain>
    </source>
</reference>
<name>A0A0U1NW01_9BACI</name>
<dbReference type="Proteomes" id="UP000199087">
    <property type="component" value="Unassembled WGS sequence"/>
</dbReference>
<dbReference type="GO" id="GO:0015716">
    <property type="term" value="P:organic phosphonate transport"/>
    <property type="evidence" value="ECO:0007669"/>
    <property type="project" value="InterPro"/>
</dbReference>
<gene>
    <name evidence="1" type="ORF">BN000_02127</name>
</gene>
<dbReference type="Pfam" id="PF06754">
    <property type="entry name" value="PhnG"/>
    <property type="match status" value="1"/>
</dbReference>
<dbReference type="GO" id="GO:0019634">
    <property type="term" value="P:organic phosphonate metabolic process"/>
    <property type="evidence" value="ECO:0007669"/>
    <property type="project" value="InterPro"/>
</dbReference>